<organism evidence="1 2">
    <name type="scientific">Armillaria luteobubalina</name>
    <dbReference type="NCBI Taxonomy" id="153913"/>
    <lineage>
        <taxon>Eukaryota</taxon>
        <taxon>Fungi</taxon>
        <taxon>Dikarya</taxon>
        <taxon>Basidiomycota</taxon>
        <taxon>Agaricomycotina</taxon>
        <taxon>Agaricomycetes</taxon>
        <taxon>Agaricomycetidae</taxon>
        <taxon>Agaricales</taxon>
        <taxon>Marasmiineae</taxon>
        <taxon>Physalacriaceae</taxon>
        <taxon>Armillaria</taxon>
    </lineage>
</organism>
<comment type="caution">
    <text evidence="1">The sequence shown here is derived from an EMBL/GenBank/DDBJ whole genome shotgun (WGS) entry which is preliminary data.</text>
</comment>
<keyword evidence="2" id="KW-1185">Reference proteome</keyword>
<proteinExistence type="predicted"/>
<name>A0AA39PXG4_9AGAR</name>
<dbReference type="EMBL" id="JAUEPU010000030">
    <property type="protein sequence ID" value="KAK0492377.1"/>
    <property type="molecule type" value="Genomic_DNA"/>
</dbReference>
<dbReference type="AlphaFoldDB" id="A0AA39PXG4"/>
<protein>
    <submittedName>
        <fullName evidence="1">Uncharacterized protein</fullName>
    </submittedName>
</protein>
<dbReference type="Proteomes" id="UP001175228">
    <property type="component" value="Unassembled WGS sequence"/>
</dbReference>
<sequence length="261" mass="29030">MLLDNDDLHTMFNDTFNDIIGSITHNAHVAERRFKTEECVRVQEGSLFSHAVTLIRDSVLLQDMDQNHYTYSQHVRSYAHLVNGYGAWMPLYYDTDYPISPGVCPSAQDNHTRAALSPVPFYGSALTISNDSHVRDFSEAHLPSSPNAHLGNTGFTYSPAFPTRNRATSDMGDSTPLSYSSQARRAPHPPGLLVFTAAALNVSVLQEIVLPPQRVLLLARRARSPVPPGLLLNPIALQMQFTFLQVLRMCISSIFGVRYNT</sequence>
<gene>
    <name evidence="1" type="ORF">EDD18DRAFT_1465529</name>
</gene>
<evidence type="ECO:0000313" key="1">
    <source>
        <dbReference type="EMBL" id="KAK0492377.1"/>
    </source>
</evidence>
<accession>A0AA39PXG4</accession>
<evidence type="ECO:0000313" key="2">
    <source>
        <dbReference type="Proteomes" id="UP001175228"/>
    </source>
</evidence>
<reference evidence="1" key="1">
    <citation type="submission" date="2023-06" db="EMBL/GenBank/DDBJ databases">
        <authorList>
            <consortium name="Lawrence Berkeley National Laboratory"/>
            <person name="Ahrendt S."/>
            <person name="Sahu N."/>
            <person name="Indic B."/>
            <person name="Wong-Bajracharya J."/>
            <person name="Merenyi Z."/>
            <person name="Ke H.-M."/>
            <person name="Monk M."/>
            <person name="Kocsube S."/>
            <person name="Drula E."/>
            <person name="Lipzen A."/>
            <person name="Balint B."/>
            <person name="Henrissat B."/>
            <person name="Andreopoulos B."/>
            <person name="Martin F.M."/>
            <person name="Harder C.B."/>
            <person name="Rigling D."/>
            <person name="Ford K.L."/>
            <person name="Foster G.D."/>
            <person name="Pangilinan J."/>
            <person name="Papanicolaou A."/>
            <person name="Barry K."/>
            <person name="LaButti K."/>
            <person name="Viragh M."/>
            <person name="Koriabine M."/>
            <person name="Yan M."/>
            <person name="Riley R."/>
            <person name="Champramary S."/>
            <person name="Plett K.L."/>
            <person name="Tsai I.J."/>
            <person name="Slot J."/>
            <person name="Sipos G."/>
            <person name="Plett J."/>
            <person name="Nagy L.G."/>
            <person name="Grigoriev I.V."/>
        </authorList>
    </citation>
    <scope>NUCLEOTIDE SEQUENCE</scope>
    <source>
        <strain evidence="1">HWK02</strain>
    </source>
</reference>